<dbReference type="Pfam" id="PF14166">
    <property type="entry name" value="YueH"/>
    <property type="match status" value="1"/>
</dbReference>
<dbReference type="RefSeq" id="WP_049425452.1">
    <property type="nucleotide sequence ID" value="NZ_JAIBNO010000001.1"/>
</dbReference>
<dbReference type="InterPro" id="IPR020260">
    <property type="entry name" value="Uncharacterised_YueH"/>
</dbReference>
<name>A0A2T4Q1R5_STAWA</name>
<gene>
    <name evidence="1" type="ORF">BU085_04460</name>
</gene>
<organism evidence="1 2">
    <name type="scientific">Staphylococcus warneri</name>
    <dbReference type="NCBI Taxonomy" id="1292"/>
    <lineage>
        <taxon>Bacteria</taxon>
        <taxon>Bacillati</taxon>
        <taxon>Bacillota</taxon>
        <taxon>Bacilli</taxon>
        <taxon>Bacillales</taxon>
        <taxon>Staphylococcaceae</taxon>
        <taxon>Staphylococcus</taxon>
    </lineage>
</organism>
<dbReference type="AlphaFoldDB" id="A0A2T4Q1R5"/>
<dbReference type="EMBL" id="PZEV01000010">
    <property type="protein sequence ID" value="PTI51672.1"/>
    <property type="molecule type" value="Genomic_DNA"/>
</dbReference>
<protein>
    <recommendedName>
        <fullName evidence="3">YueH family protein</fullName>
    </recommendedName>
</protein>
<evidence type="ECO:0000313" key="1">
    <source>
        <dbReference type="EMBL" id="PTI51672.1"/>
    </source>
</evidence>
<sequence length="82" mass="9794">MKIREYTEGTYAFQVYFQRLNDTMLIAIPDQFWSVEVAIDLTRSEINDTLLMQFFTFNDEEEAQKLANVVTNWFETILKEND</sequence>
<accession>A0A2T4Q1R5</accession>
<comment type="caution">
    <text evidence="1">The sequence shown here is derived from an EMBL/GenBank/DDBJ whole genome shotgun (WGS) entry which is preliminary data.</text>
</comment>
<dbReference type="STRING" id="1194526.A284_08680"/>
<evidence type="ECO:0008006" key="3">
    <source>
        <dbReference type="Google" id="ProtNLM"/>
    </source>
</evidence>
<proteinExistence type="predicted"/>
<evidence type="ECO:0000313" key="2">
    <source>
        <dbReference type="Proteomes" id="UP000240717"/>
    </source>
</evidence>
<dbReference type="Proteomes" id="UP000240717">
    <property type="component" value="Unassembled WGS sequence"/>
</dbReference>
<reference evidence="1 2" key="1">
    <citation type="journal article" date="2016" name="Front. Microbiol.">
        <title>Comprehensive Phylogenetic Analysis of Bovine Non-aureus Staphylococci Species Based on Whole-Genome Sequencing.</title>
        <authorList>
            <person name="Naushad S."/>
            <person name="Barkema H.W."/>
            <person name="Luby C."/>
            <person name="Condas L.A."/>
            <person name="Nobrega D.B."/>
            <person name="Carson D.A."/>
            <person name="De Buck J."/>
        </authorList>
    </citation>
    <scope>NUCLEOTIDE SEQUENCE [LARGE SCALE GENOMIC DNA]</scope>
    <source>
        <strain evidence="1 2">SNUC 2993</strain>
    </source>
</reference>